<sequence length="68" mass="7740">ATIRTVLSIALSKSWCLHQLDVNNAFLHGNLDETVYMHQPPGFHNPQYPEHVCLLKKSLYGLKQAPRV</sequence>
<gene>
    <name evidence="2" type="ORF">L195_g046593</name>
</gene>
<dbReference type="InterPro" id="IPR043502">
    <property type="entry name" value="DNA/RNA_pol_sf"/>
</dbReference>
<feature type="non-terminal residue" evidence="2">
    <location>
        <position position="1"/>
    </location>
</feature>
<dbReference type="SUPFAM" id="SSF56672">
    <property type="entry name" value="DNA/RNA polymerases"/>
    <property type="match status" value="1"/>
</dbReference>
<evidence type="ECO:0000313" key="3">
    <source>
        <dbReference type="Proteomes" id="UP000236291"/>
    </source>
</evidence>
<reference evidence="2 3" key="1">
    <citation type="journal article" date="2014" name="Am. J. Bot.">
        <title>Genome assembly and annotation for red clover (Trifolium pratense; Fabaceae).</title>
        <authorList>
            <person name="Istvanek J."/>
            <person name="Jaros M."/>
            <person name="Krenek A."/>
            <person name="Repkova J."/>
        </authorList>
    </citation>
    <scope>NUCLEOTIDE SEQUENCE [LARGE SCALE GENOMIC DNA]</scope>
    <source>
        <strain evidence="3">cv. Tatra</strain>
        <tissue evidence="2">Young leaves</tissue>
    </source>
</reference>
<dbReference type="InterPro" id="IPR013103">
    <property type="entry name" value="RVT_2"/>
</dbReference>
<reference evidence="2 3" key="2">
    <citation type="journal article" date="2017" name="Front. Plant Sci.">
        <title>Gene Classification and Mining of Molecular Markers Useful in Red Clover (Trifolium pratense) Breeding.</title>
        <authorList>
            <person name="Istvanek J."/>
            <person name="Dluhosova J."/>
            <person name="Dluhos P."/>
            <person name="Patkova L."/>
            <person name="Nedelnik J."/>
            <person name="Repkova J."/>
        </authorList>
    </citation>
    <scope>NUCLEOTIDE SEQUENCE [LARGE SCALE GENOMIC DNA]</scope>
    <source>
        <strain evidence="3">cv. Tatra</strain>
        <tissue evidence="2">Young leaves</tissue>
    </source>
</reference>
<name>A0A2K3MI92_TRIPR</name>
<feature type="domain" description="Reverse transcriptase Ty1/copia-type" evidence="1">
    <location>
        <begin position="2"/>
        <end position="67"/>
    </location>
</feature>
<dbReference type="STRING" id="57577.A0A2K3MI92"/>
<dbReference type="EMBL" id="ASHM01062913">
    <property type="protein sequence ID" value="PNX90469.1"/>
    <property type="molecule type" value="Genomic_DNA"/>
</dbReference>
<evidence type="ECO:0000259" key="1">
    <source>
        <dbReference type="Pfam" id="PF07727"/>
    </source>
</evidence>
<protein>
    <submittedName>
        <fullName evidence="2">ABC transporter C family member 13-like protein</fullName>
    </submittedName>
</protein>
<dbReference type="AlphaFoldDB" id="A0A2K3MI92"/>
<dbReference type="Pfam" id="PF07727">
    <property type="entry name" value="RVT_2"/>
    <property type="match status" value="1"/>
</dbReference>
<organism evidence="2 3">
    <name type="scientific">Trifolium pratense</name>
    <name type="common">Red clover</name>
    <dbReference type="NCBI Taxonomy" id="57577"/>
    <lineage>
        <taxon>Eukaryota</taxon>
        <taxon>Viridiplantae</taxon>
        <taxon>Streptophyta</taxon>
        <taxon>Embryophyta</taxon>
        <taxon>Tracheophyta</taxon>
        <taxon>Spermatophyta</taxon>
        <taxon>Magnoliopsida</taxon>
        <taxon>eudicotyledons</taxon>
        <taxon>Gunneridae</taxon>
        <taxon>Pentapetalae</taxon>
        <taxon>rosids</taxon>
        <taxon>fabids</taxon>
        <taxon>Fabales</taxon>
        <taxon>Fabaceae</taxon>
        <taxon>Papilionoideae</taxon>
        <taxon>50 kb inversion clade</taxon>
        <taxon>NPAAA clade</taxon>
        <taxon>Hologalegina</taxon>
        <taxon>IRL clade</taxon>
        <taxon>Trifolieae</taxon>
        <taxon>Trifolium</taxon>
    </lineage>
</organism>
<proteinExistence type="predicted"/>
<accession>A0A2K3MI92</accession>
<dbReference type="Proteomes" id="UP000236291">
    <property type="component" value="Unassembled WGS sequence"/>
</dbReference>
<evidence type="ECO:0000313" key="2">
    <source>
        <dbReference type="EMBL" id="PNX90469.1"/>
    </source>
</evidence>
<comment type="caution">
    <text evidence="2">The sequence shown here is derived from an EMBL/GenBank/DDBJ whole genome shotgun (WGS) entry which is preliminary data.</text>
</comment>